<dbReference type="KEGG" id="pmaw:MACH26_31320"/>
<dbReference type="EMBL" id="AP027272">
    <property type="protein sequence ID" value="BDX07611.1"/>
    <property type="molecule type" value="Genomic_DNA"/>
</dbReference>
<keyword evidence="2" id="KW-1185">Reference proteome</keyword>
<proteinExistence type="predicted"/>
<organism evidence="1 2">
    <name type="scientific">Planctobacterium marinum</name>
    <dbReference type="NCBI Taxonomy" id="1631968"/>
    <lineage>
        <taxon>Bacteria</taxon>
        <taxon>Pseudomonadati</taxon>
        <taxon>Pseudomonadota</taxon>
        <taxon>Gammaproteobacteria</taxon>
        <taxon>Alteromonadales</taxon>
        <taxon>Alteromonadaceae</taxon>
        <taxon>Planctobacterium</taxon>
    </lineage>
</organism>
<protein>
    <recommendedName>
        <fullName evidence="3">Paeninodin family lasso peptide</fullName>
    </recommendedName>
</protein>
<reference evidence="1" key="1">
    <citation type="submission" date="2023-01" db="EMBL/GenBank/DDBJ databases">
        <title>Complete genome sequence of Planctobacterium marinum strain Dej080120_11.</title>
        <authorList>
            <person name="Ueki S."/>
            <person name="Maruyama F."/>
        </authorList>
    </citation>
    <scope>NUCLEOTIDE SEQUENCE</scope>
    <source>
        <strain evidence="1">Dej080120_11</strain>
    </source>
</reference>
<sequence length="43" mass="4622">MDTENKLSEQSKAEWEKPELEICELNQTQAAGGSGPDGLGQTT</sequence>
<evidence type="ECO:0000313" key="1">
    <source>
        <dbReference type="EMBL" id="BDX07611.1"/>
    </source>
</evidence>
<gene>
    <name evidence="1" type="ORF">MACH26_31320</name>
</gene>
<dbReference type="RefSeq" id="WP_338293661.1">
    <property type="nucleotide sequence ID" value="NZ_AP027272.1"/>
</dbReference>
<name>A0AA48HJK4_9ALTE</name>
<dbReference type="AlphaFoldDB" id="A0AA48HJK4"/>
<evidence type="ECO:0008006" key="3">
    <source>
        <dbReference type="Google" id="ProtNLM"/>
    </source>
</evidence>
<dbReference type="Proteomes" id="UP001333710">
    <property type="component" value="Chromosome"/>
</dbReference>
<evidence type="ECO:0000313" key="2">
    <source>
        <dbReference type="Proteomes" id="UP001333710"/>
    </source>
</evidence>
<accession>A0AA48HJK4</accession>